<dbReference type="InterPro" id="IPR016181">
    <property type="entry name" value="Acyl_CoA_acyltransferase"/>
</dbReference>
<dbReference type="Gene3D" id="3.40.630.30">
    <property type="match status" value="1"/>
</dbReference>
<dbReference type="PANTHER" id="PTHR31438:SF1">
    <property type="entry name" value="LYSINE N-ACYLTRANSFERASE C17G9.06C-RELATED"/>
    <property type="match status" value="1"/>
</dbReference>
<evidence type="ECO:0000259" key="3">
    <source>
        <dbReference type="PROSITE" id="PS51186"/>
    </source>
</evidence>
<comment type="pathway">
    <text evidence="1">Siderophore biosynthesis.</text>
</comment>
<accession>A0ABS7HGR6</accession>
<evidence type="ECO:0000256" key="1">
    <source>
        <dbReference type="ARBA" id="ARBA00004924"/>
    </source>
</evidence>
<comment type="caution">
    <text evidence="4">The sequence shown here is derived from an EMBL/GenBank/DDBJ whole genome shotgun (WGS) entry which is preliminary data.</text>
</comment>
<evidence type="ECO:0000256" key="2">
    <source>
        <dbReference type="ARBA" id="ARBA00023251"/>
    </source>
</evidence>
<dbReference type="PANTHER" id="PTHR31438">
    <property type="entry name" value="LYSINE N-ACYLTRANSFERASE C17G9.06C-RELATED"/>
    <property type="match status" value="1"/>
</dbReference>
<dbReference type="PROSITE" id="PS51186">
    <property type="entry name" value="GNAT"/>
    <property type="match status" value="1"/>
</dbReference>
<protein>
    <submittedName>
        <fullName evidence="4">Acetyltransferase</fullName>
    </submittedName>
</protein>
<dbReference type="SUPFAM" id="SSF55729">
    <property type="entry name" value="Acyl-CoA N-acyltransferases (Nat)"/>
    <property type="match status" value="1"/>
</dbReference>
<sequence>MPPDPSIAFTAVDESHMATLFGWLSQRHVRRWWGEPEKELKLIRDGYLTGDVEGFVFSVDGEPAGYIQSWLPTQYESEPWAKDLTPDTPGVDIFVGPPEMIGKGVAPAVIRAFSARLFAGTAPRIIIDPDAENKRALRAYAKAGFTPYGEWNDSNGRTILMELTRTEFERMS</sequence>
<evidence type="ECO:0000313" key="4">
    <source>
        <dbReference type="EMBL" id="MBW9065428.1"/>
    </source>
</evidence>
<keyword evidence="5" id="KW-1185">Reference proteome</keyword>
<dbReference type="SMART" id="SM01006">
    <property type="entry name" value="AlcB"/>
    <property type="match status" value="1"/>
</dbReference>
<evidence type="ECO:0000313" key="5">
    <source>
        <dbReference type="Proteomes" id="UP000757604"/>
    </source>
</evidence>
<organism evidence="4 5">
    <name type="scientific">Rhizobium herbae</name>
    <dbReference type="NCBI Taxonomy" id="508661"/>
    <lineage>
        <taxon>Bacteria</taxon>
        <taxon>Pseudomonadati</taxon>
        <taxon>Pseudomonadota</taxon>
        <taxon>Alphaproteobacteria</taxon>
        <taxon>Hyphomicrobiales</taxon>
        <taxon>Rhizobiaceae</taxon>
        <taxon>Rhizobium/Agrobacterium group</taxon>
        <taxon>Rhizobium</taxon>
    </lineage>
</organism>
<dbReference type="Pfam" id="PF13523">
    <property type="entry name" value="Acetyltransf_8"/>
    <property type="match status" value="1"/>
</dbReference>
<gene>
    <name evidence="4" type="ORF">JNB71_19175</name>
</gene>
<dbReference type="EMBL" id="JAEUAO010000005">
    <property type="protein sequence ID" value="MBW9065428.1"/>
    <property type="molecule type" value="Genomic_DNA"/>
</dbReference>
<keyword evidence="2" id="KW-0046">Antibiotic resistance</keyword>
<dbReference type="InterPro" id="IPR019432">
    <property type="entry name" value="Acyltransferase_MbtK/IucB-like"/>
</dbReference>
<dbReference type="RefSeq" id="WP_220373404.1">
    <property type="nucleotide sequence ID" value="NZ_JAEUAO010000005.1"/>
</dbReference>
<name>A0ABS7HGR6_9HYPH</name>
<dbReference type="Proteomes" id="UP000757604">
    <property type="component" value="Unassembled WGS sequence"/>
</dbReference>
<dbReference type="InterPro" id="IPR000182">
    <property type="entry name" value="GNAT_dom"/>
</dbReference>
<proteinExistence type="predicted"/>
<reference evidence="4 5" key="1">
    <citation type="journal article" date="2021" name="MBio">
        <title>Poor Competitiveness of Bradyrhizobium in Pigeon Pea Root Colonization in Indian Soils.</title>
        <authorList>
            <person name="Chalasani D."/>
            <person name="Basu A."/>
            <person name="Pullabhotla S.V.S.R.N."/>
            <person name="Jorrin B."/>
            <person name="Neal A.L."/>
            <person name="Poole P.S."/>
            <person name="Podile A.R."/>
            <person name="Tkacz A."/>
        </authorList>
    </citation>
    <scope>NUCLEOTIDE SEQUENCE [LARGE SCALE GENOMIC DNA]</scope>
    <source>
        <strain evidence="4 5">HU44</strain>
    </source>
</reference>
<feature type="domain" description="N-acetyltransferase" evidence="3">
    <location>
        <begin position="7"/>
        <end position="166"/>
    </location>
</feature>